<name>A0A6G1HQ44_9PEZI</name>
<keyword evidence="2" id="KW-1185">Reference proteome</keyword>
<gene>
    <name evidence="1" type="ORF">EJ06DRAFT_126204</name>
</gene>
<dbReference type="EMBL" id="ML996701">
    <property type="protein sequence ID" value="KAF2398178.1"/>
    <property type="molecule type" value="Genomic_DNA"/>
</dbReference>
<reference evidence="1" key="1">
    <citation type="journal article" date="2020" name="Stud. Mycol.">
        <title>101 Dothideomycetes genomes: a test case for predicting lifestyles and emergence of pathogens.</title>
        <authorList>
            <person name="Haridas S."/>
            <person name="Albert R."/>
            <person name="Binder M."/>
            <person name="Bloem J."/>
            <person name="Labutti K."/>
            <person name="Salamov A."/>
            <person name="Andreopoulos B."/>
            <person name="Baker S."/>
            <person name="Barry K."/>
            <person name="Bills G."/>
            <person name="Bluhm B."/>
            <person name="Cannon C."/>
            <person name="Castanera R."/>
            <person name="Culley D."/>
            <person name="Daum C."/>
            <person name="Ezra D."/>
            <person name="Gonzalez J."/>
            <person name="Henrissat B."/>
            <person name="Kuo A."/>
            <person name="Liang C."/>
            <person name="Lipzen A."/>
            <person name="Lutzoni F."/>
            <person name="Magnuson J."/>
            <person name="Mondo S."/>
            <person name="Nolan M."/>
            <person name="Ohm R."/>
            <person name="Pangilinan J."/>
            <person name="Park H.-J."/>
            <person name="Ramirez L."/>
            <person name="Alfaro M."/>
            <person name="Sun H."/>
            <person name="Tritt A."/>
            <person name="Yoshinaga Y."/>
            <person name="Zwiers L.-H."/>
            <person name="Turgeon B."/>
            <person name="Goodwin S."/>
            <person name="Spatafora J."/>
            <person name="Crous P."/>
            <person name="Grigoriev I."/>
        </authorList>
    </citation>
    <scope>NUCLEOTIDE SEQUENCE</scope>
    <source>
        <strain evidence="1">CBS 262.69</strain>
    </source>
</reference>
<dbReference type="AlphaFoldDB" id="A0A6G1HQ44"/>
<evidence type="ECO:0000313" key="1">
    <source>
        <dbReference type="EMBL" id="KAF2398178.1"/>
    </source>
</evidence>
<organism evidence="1 2">
    <name type="scientific">Trichodelitschia bisporula</name>
    <dbReference type="NCBI Taxonomy" id="703511"/>
    <lineage>
        <taxon>Eukaryota</taxon>
        <taxon>Fungi</taxon>
        <taxon>Dikarya</taxon>
        <taxon>Ascomycota</taxon>
        <taxon>Pezizomycotina</taxon>
        <taxon>Dothideomycetes</taxon>
        <taxon>Dothideomycetes incertae sedis</taxon>
        <taxon>Phaeotrichales</taxon>
        <taxon>Phaeotrichaceae</taxon>
        <taxon>Trichodelitschia</taxon>
    </lineage>
</organism>
<evidence type="ECO:0000313" key="2">
    <source>
        <dbReference type="Proteomes" id="UP000799640"/>
    </source>
</evidence>
<dbReference type="Proteomes" id="UP000799640">
    <property type="component" value="Unassembled WGS sequence"/>
</dbReference>
<accession>A0A6G1HQ44</accession>
<sequence length="135" mass="14897">MGLLPDFNQLKAVHVVHVKSLIRTFCRHSVRLERSMKFVHQGRPCYVSSAGALSCLHFRQPNLSSEHPQSTITMRAVVCICAVLCLANLRFHTSSEVSAQTRKPSCRRSLERGVGEAMSALDEANSTSLCGSLEL</sequence>
<protein>
    <submittedName>
        <fullName evidence="1">Uncharacterized protein</fullName>
    </submittedName>
</protein>
<proteinExistence type="predicted"/>